<keyword evidence="9 12" id="KW-1133">Transmembrane helix</keyword>
<keyword evidence="5" id="KW-0053">Apoptosis</keyword>
<dbReference type="Pfam" id="PF18035">
    <property type="entry name" value="Bap31_Bap29_C"/>
    <property type="match status" value="1"/>
</dbReference>
<evidence type="ECO:0000256" key="9">
    <source>
        <dbReference type="ARBA" id="ARBA00022989"/>
    </source>
</evidence>
<feature type="transmembrane region" description="Helical" evidence="12">
    <location>
        <begin position="103"/>
        <end position="124"/>
    </location>
</feature>
<keyword evidence="8 12" id="KW-0653">Protein transport</keyword>
<keyword evidence="4 12" id="KW-0812">Transmembrane</keyword>
<evidence type="ECO:0000256" key="4">
    <source>
        <dbReference type="ARBA" id="ARBA00022692"/>
    </source>
</evidence>
<dbReference type="EMBL" id="JAZGQO010000010">
    <property type="protein sequence ID" value="KAK6175689.1"/>
    <property type="molecule type" value="Genomic_DNA"/>
</dbReference>
<keyword evidence="7 12" id="KW-0931">ER-Golgi transport</keyword>
<evidence type="ECO:0000256" key="13">
    <source>
        <dbReference type="SAM" id="MobiDB-lite"/>
    </source>
</evidence>
<dbReference type="InterPro" id="IPR041672">
    <property type="entry name" value="Bap31/Bap29_C"/>
</dbReference>
<protein>
    <recommendedName>
        <fullName evidence="12">Endoplasmic reticulum transmembrane protein</fullName>
    </recommendedName>
</protein>
<reference evidence="16 17" key="1">
    <citation type="submission" date="2024-01" db="EMBL/GenBank/DDBJ databases">
        <title>The genome of the rayed Mediterranean limpet Patella caerulea (Linnaeus, 1758).</title>
        <authorList>
            <person name="Anh-Thu Weber A."/>
            <person name="Halstead-Nussloch G."/>
        </authorList>
    </citation>
    <scope>NUCLEOTIDE SEQUENCE [LARGE SCALE GENOMIC DNA]</scope>
    <source>
        <strain evidence="16">AATW-2023a</strain>
        <tissue evidence="16">Whole specimen</tissue>
    </source>
</reference>
<keyword evidence="3 12" id="KW-0813">Transport</keyword>
<comment type="subcellular location">
    <subcellularLocation>
        <location evidence="1 12">Endoplasmic reticulum membrane</location>
        <topology evidence="1 12">Multi-pass membrane protein</topology>
    </subcellularLocation>
</comment>
<feature type="transmembrane region" description="Helical" evidence="12">
    <location>
        <begin position="47"/>
        <end position="64"/>
    </location>
</feature>
<keyword evidence="10" id="KW-0175">Coiled coil</keyword>
<accession>A0AAN8JGC1</accession>
<evidence type="ECO:0000256" key="1">
    <source>
        <dbReference type="ARBA" id="ARBA00004477"/>
    </source>
</evidence>
<sequence length="235" mass="27298">MSIQWTFIATVLYAQLAIVFLLLLPWINPSRWQKIFRSGFLAKISTYGHIYFNVFIVILLVLFADSVREVRKFSAPIDEVDLKHNPDAETKNLMRLFRAQRNFYIAGFALFLWFIIRRLVTLIANQALLQAQCEASQKQASSASQAAQRLLDDKENKVNKTKEDTTDVEQQKELNKVKEELKETKEELRHAELNLKSMKKQSESTNLEYDRLLKEHATLQEKMESLESTGGKKDK</sequence>
<proteinExistence type="inferred from homology"/>
<keyword evidence="6 12" id="KW-0256">Endoplasmic reticulum</keyword>
<comment type="caution">
    <text evidence="16">The sequence shown here is derived from an EMBL/GenBank/DDBJ whole genome shotgun (WGS) entry which is preliminary data.</text>
</comment>
<feature type="compositionally biased region" description="Basic and acidic residues" evidence="13">
    <location>
        <begin position="150"/>
        <end position="171"/>
    </location>
</feature>
<dbReference type="InterPro" id="IPR008417">
    <property type="entry name" value="BAP29/BAP31"/>
</dbReference>
<evidence type="ECO:0000256" key="7">
    <source>
        <dbReference type="ARBA" id="ARBA00022892"/>
    </source>
</evidence>
<keyword evidence="11 12" id="KW-0472">Membrane</keyword>
<keyword evidence="17" id="KW-1185">Reference proteome</keyword>
<dbReference type="GO" id="GO:0006886">
    <property type="term" value="P:intracellular protein transport"/>
    <property type="evidence" value="ECO:0007669"/>
    <property type="project" value="UniProtKB-UniRule"/>
</dbReference>
<evidence type="ECO:0000256" key="2">
    <source>
        <dbReference type="ARBA" id="ARBA00007956"/>
    </source>
</evidence>
<evidence type="ECO:0000256" key="6">
    <source>
        <dbReference type="ARBA" id="ARBA00022824"/>
    </source>
</evidence>
<dbReference type="Gene3D" id="1.20.5.110">
    <property type="match status" value="1"/>
</dbReference>
<dbReference type="PANTHER" id="PTHR12701:SF20">
    <property type="entry name" value="ENDOPLASMIC RETICULUM TRANSMEMBRANE PROTEIN"/>
    <property type="match status" value="1"/>
</dbReference>
<dbReference type="FunFam" id="1.20.5.110:FF:000011">
    <property type="entry name" value="B-cell receptor-associated protein 29"/>
    <property type="match status" value="1"/>
</dbReference>
<dbReference type="PANTHER" id="PTHR12701">
    <property type="entry name" value="BCR-ASSOCIATED PROTEIN, BAP"/>
    <property type="match status" value="1"/>
</dbReference>
<evidence type="ECO:0000256" key="8">
    <source>
        <dbReference type="ARBA" id="ARBA00022927"/>
    </source>
</evidence>
<dbReference type="GO" id="GO:0006915">
    <property type="term" value="P:apoptotic process"/>
    <property type="evidence" value="ECO:0007669"/>
    <property type="project" value="UniProtKB-KW"/>
</dbReference>
<evidence type="ECO:0000256" key="10">
    <source>
        <dbReference type="ARBA" id="ARBA00023054"/>
    </source>
</evidence>
<evidence type="ECO:0000259" key="14">
    <source>
        <dbReference type="Pfam" id="PF05529"/>
    </source>
</evidence>
<dbReference type="GO" id="GO:0005789">
    <property type="term" value="C:endoplasmic reticulum membrane"/>
    <property type="evidence" value="ECO:0007669"/>
    <property type="project" value="UniProtKB-SubCell"/>
</dbReference>
<evidence type="ECO:0000256" key="5">
    <source>
        <dbReference type="ARBA" id="ARBA00022703"/>
    </source>
</evidence>
<dbReference type="AlphaFoldDB" id="A0AAN8JGC1"/>
<feature type="domain" description="BAP29/BAP31 transmembrane" evidence="14">
    <location>
        <begin position="1"/>
        <end position="135"/>
    </location>
</feature>
<comment type="function">
    <text evidence="12">May play a role in anterograde transport of membrane proteins from the endoplasmic reticulum to the Golgi.</text>
</comment>
<name>A0AAN8JGC1_PATCE</name>
<gene>
    <name evidence="16" type="ORF">SNE40_014090</name>
</gene>
<organism evidence="16 17">
    <name type="scientific">Patella caerulea</name>
    <name type="common">Rayed Mediterranean limpet</name>
    <dbReference type="NCBI Taxonomy" id="87958"/>
    <lineage>
        <taxon>Eukaryota</taxon>
        <taxon>Metazoa</taxon>
        <taxon>Spiralia</taxon>
        <taxon>Lophotrochozoa</taxon>
        <taxon>Mollusca</taxon>
        <taxon>Gastropoda</taxon>
        <taxon>Patellogastropoda</taxon>
        <taxon>Patelloidea</taxon>
        <taxon>Patellidae</taxon>
        <taxon>Patella</taxon>
    </lineage>
</organism>
<evidence type="ECO:0000259" key="15">
    <source>
        <dbReference type="Pfam" id="PF18035"/>
    </source>
</evidence>
<dbReference type="Pfam" id="PF05529">
    <property type="entry name" value="Bap31"/>
    <property type="match status" value="1"/>
</dbReference>
<dbReference type="GO" id="GO:0070973">
    <property type="term" value="P:protein localization to endoplasmic reticulum exit site"/>
    <property type="evidence" value="ECO:0007669"/>
    <property type="project" value="UniProtKB-UniRule"/>
</dbReference>
<feature type="domain" description="Bap31/Bap29 cytoplasmic coiled-coil" evidence="15">
    <location>
        <begin position="172"/>
        <end position="235"/>
    </location>
</feature>
<comment type="similarity">
    <text evidence="2 12">Belongs to the BCAP29/BCAP31 family.</text>
</comment>
<feature type="transmembrane region" description="Helical" evidence="12">
    <location>
        <begin position="7"/>
        <end position="27"/>
    </location>
</feature>
<evidence type="ECO:0000256" key="12">
    <source>
        <dbReference type="RuleBase" id="RU367026"/>
    </source>
</evidence>
<dbReference type="Proteomes" id="UP001347796">
    <property type="component" value="Unassembled WGS sequence"/>
</dbReference>
<dbReference type="InterPro" id="IPR040463">
    <property type="entry name" value="BAP29/BAP31_N"/>
</dbReference>
<dbReference type="GO" id="GO:0006888">
    <property type="term" value="P:endoplasmic reticulum to Golgi vesicle-mediated transport"/>
    <property type="evidence" value="ECO:0007669"/>
    <property type="project" value="UniProtKB-UniRule"/>
</dbReference>
<evidence type="ECO:0000313" key="17">
    <source>
        <dbReference type="Proteomes" id="UP001347796"/>
    </source>
</evidence>
<feature type="region of interest" description="Disordered" evidence="13">
    <location>
        <begin position="144"/>
        <end position="171"/>
    </location>
</feature>
<evidence type="ECO:0000256" key="11">
    <source>
        <dbReference type="ARBA" id="ARBA00023136"/>
    </source>
</evidence>
<evidence type="ECO:0000313" key="16">
    <source>
        <dbReference type="EMBL" id="KAK6175689.1"/>
    </source>
</evidence>
<evidence type="ECO:0000256" key="3">
    <source>
        <dbReference type="ARBA" id="ARBA00022448"/>
    </source>
</evidence>